<name>A0A6P8YJ33_THRPL</name>
<feature type="domain" description="TMEM248/TMEM219" evidence="6">
    <location>
        <begin position="8"/>
        <end position="93"/>
    </location>
</feature>
<feature type="transmembrane region" description="Helical" evidence="5">
    <location>
        <begin position="244"/>
        <end position="264"/>
    </location>
</feature>
<dbReference type="InterPro" id="IPR039587">
    <property type="entry name" value="TMEM248/TMEM219_dom"/>
</dbReference>
<proteinExistence type="predicted"/>
<organism evidence="8">
    <name type="scientific">Thrips palmi</name>
    <name type="common">Melon thrips</name>
    <dbReference type="NCBI Taxonomy" id="161013"/>
    <lineage>
        <taxon>Eukaryota</taxon>
        <taxon>Metazoa</taxon>
        <taxon>Ecdysozoa</taxon>
        <taxon>Arthropoda</taxon>
        <taxon>Hexapoda</taxon>
        <taxon>Insecta</taxon>
        <taxon>Pterygota</taxon>
        <taxon>Neoptera</taxon>
        <taxon>Paraneoptera</taxon>
        <taxon>Thysanoptera</taxon>
        <taxon>Terebrantia</taxon>
        <taxon>Thripoidea</taxon>
        <taxon>Thripidae</taxon>
        <taxon>Thrips</taxon>
    </lineage>
</organism>
<reference evidence="8 9" key="1">
    <citation type="submission" date="2025-04" db="UniProtKB">
        <authorList>
            <consortium name="RefSeq"/>
        </authorList>
    </citation>
    <scope>IDENTIFICATION</scope>
    <source>
        <tissue evidence="8 9">Total insect</tissue>
    </source>
</reference>
<evidence type="ECO:0000256" key="5">
    <source>
        <dbReference type="SAM" id="Phobius"/>
    </source>
</evidence>
<dbReference type="OrthoDB" id="6329605at2759"/>
<dbReference type="InterPro" id="IPR039493">
    <property type="entry name" value="TMEM248/TMEM219"/>
</dbReference>
<evidence type="ECO:0000256" key="4">
    <source>
        <dbReference type="ARBA" id="ARBA00023136"/>
    </source>
</evidence>
<evidence type="ECO:0000313" key="7">
    <source>
        <dbReference type="Proteomes" id="UP000515158"/>
    </source>
</evidence>
<protein>
    <submittedName>
        <fullName evidence="8 9">Uncharacterized protein LOC117642707</fullName>
    </submittedName>
</protein>
<keyword evidence="3 5" id="KW-1133">Transmembrane helix</keyword>
<keyword evidence="7" id="KW-1185">Reference proteome</keyword>
<keyword evidence="4 5" id="KW-0472">Membrane</keyword>
<dbReference type="PANTHER" id="PTHR16002:SF4">
    <property type="entry name" value="TMEM248_TMEM219 DOMAIN-CONTAINING PROTEIN"/>
    <property type="match status" value="1"/>
</dbReference>
<evidence type="ECO:0000313" key="8">
    <source>
        <dbReference type="RefSeq" id="XP_034237055.1"/>
    </source>
</evidence>
<dbReference type="RefSeq" id="XP_034237055.1">
    <property type="nucleotide sequence ID" value="XM_034381164.1"/>
</dbReference>
<evidence type="ECO:0000259" key="6">
    <source>
        <dbReference type="Pfam" id="PF14940"/>
    </source>
</evidence>
<evidence type="ECO:0000256" key="2">
    <source>
        <dbReference type="ARBA" id="ARBA00022692"/>
    </source>
</evidence>
<feature type="transmembrane region" description="Helical" evidence="5">
    <location>
        <begin position="18"/>
        <end position="39"/>
    </location>
</feature>
<dbReference type="Proteomes" id="UP000515158">
    <property type="component" value="Unplaced"/>
</dbReference>
<evidence type="ECO:0000256" key="3">
    <source>
        <dbReference type="ARBA" id="ARBA00022989"/>
    </source>
</evidence>
<dbReference type="RefSeq" id="XP_034237056.1">
    <property type="nucleotide sequence ID" value="XM_034381165.1"/>
</dbReference>
<gene>
    <name evidence="8 9" type="primary">LOC117642707</name>
</gene>
<evidence type="ECO:0000313" key="9">
    <source>
        <dbReference type="RefSeq" id="XP_034237056.1"/>
    </source>
</evidence>
<dbReference type="GeneID" id="117642707"/>
<dbReference type="GO" id="GO:0016020">
    <property type="term" value="C:membrane"/>
    <property type="evidence" value="ECO:0007669"/>
    <property type="project" value="UniProtKB-SubCell"/>
</dbReference>
<dbReference type="KEGG" id="tpal:117642707"/>
<accession>A0A6P8YJ33</accession>
<comment type="subcellular location">
    <subcellularLocation>
        <location evidence="1">Membrane</location>
    </subcellularLocation>
</comment>
<dbReference type="PANTHER" id="PTHR16002">
    <property type="entry name" value="TRANSMEMBRANE PROTEIN 248-LIKE"/>
    <property type="match status" value="1"/>
</dbReference>
<dbReference type="AlphaFoldDB" id="A0A6P8YJ33"/>
<dbReference type="Pfam" id="PF14940">
    <property type="entry name" value="TMEM219"/>
    <property type="match status" value="1"/>
</dbReference>
<sequence length="284" mass="31684">MTLVLESLQSFILARPPIVTFFISLVAITLTIFLVAFYIKDKDLVLDPHAREDWNSLLKYLNSQELCISIHNSSTVTTGMKREAAMLTDSLNGICFPVQINNLHANQSVLFRLANSIQLVGHISLKEWERSCSNHVSQLERNASVAITLIVPAGLKTQNASSWVFLSGLPHPQLPSSNLCQNVEVPSQVAGKISLNNFSNFQSYSEVNNSVCRTDELIRLLYISSSMPEVYLTMDDKLQIYSHLLQIGCVFLGILFLLLISGVVQGRTLVLTRQHTLLPTKEIL</sequence>
<evidence type="ECO:0000256" key="1">
    <source>
        <dbReference type="ARBA" id="ARBA00004370"/>
    </source>
</evidence>
<keyword evidence="2 5" id="KW-0812">Transmembrane</keyword>